<dbReference type="SFLD" id="SFLDS00003">
    <property type="entry name" value="Haloacid_Dehalogenase"/>
    <property type="match status" value="1"/>
</dbReference>
<dbReference type="CDD" id="cd02603">
    <property type="entry name" value="HAD_sEH-N_like"/>
    <property type="match status" value="1"/>
</dbReference>
<dbReference type="Pfam" id="PF00702">
    <property type="entry name" value="Hydrolase"/>
    <property type="match status" value="1"/>
</dbReference>
<dbReference type="Proteomes" id="UP000324996">
    <property type="component" value="Unassembled WGS sequence"/>
</dbReference>
<dbReference type="AlphaFoldDB" id="A0A5A7N726"/>
<gene>
    <name evidence="1" type="ORF">JCM17846_14690</name>
</gene>
<protein>
    <submittedName>
        <fullName evidence="1">Haloacid dehalogenase</fullName>
    </submittedName>
</protein>
<dbReference type="InterPro" id="IPR023214">
    <property type="entry name" value="HAD_sf"/>
</dbReference>
<evidence type="ECO:0000313" key="1">
    <source>
        <dbReference type="EMBL" id="GER03787.1"/>
    </source>
</evidence>
<accession>A0A5A7N726</accession>
<dbReference type="SUPFAM" id="SSF56784">
    <property type="entry name" value="HAD-like"/>
    <property type="match status" value="1"/>
</dbReference>
<comment type="caution">
    <text evidence="1">The sequence shown here is derived from an EMBL/GenBank/DDBJ whole genome shotgun (WGS) entry which is preliminary data.</text>
</comment>
<name>A0A5A7N726_9PROT</name>
<dbReference type="PANTHER" id="PTHR43611">
    <property type="entry name" value="ALPHA-D-GLUCOSE 1-PHOSPHATE PHOSPHATASE"/>
    <property type="match status" value="1"/>
</dbReference>
<keyword evidence="2" id="KW-1185">Reference proteome</keyword>
<dbReference type="PANTHER" id="PTHR43611:SF3">
    <property type="entry name" value="FLAVIN MONONUCLEOTIDE HYDROLASE 1, CHLOROPLATIC"/>
    <property type="match status" value="1"/>
</dbReference>
<dbReference type="RefSeq" id="WP_042086824.1">
    <property type="nucleotide sequence ID" value="NZ_BKCN01000006.1"/>
</dbReference>
<reference evidence="1 2" key="1">
    <citation type="submission" date="2019-09" db="EMBL/GenBank/DDBJ databases">
        <title>NBRP : Genome information of microbial organism related human and environment.</title>
        <authorList>
            <person name="Hattori M."/>
            <person name="Oshima K."/>
            <person name="Inaba H."/>
            <person name="Suda W."/>
            <person name="Sakamoto M."/>
            <person name="Iino T."/>
            <person name="Kitahara M."/>
            <person name="Oshida Y."/>
            <person name="Iida T."/>
            <person name="Kudo T."/>
            <person name="Itoh T."/>
            <person name="Ohkuma M."/>
        </authorList>
    </citation>
    <scope>NUCLEOTIDE SEQUENCE [LARGE SCALE GENOMIC DNA]</scope>
    <source>
        <strain evidence="1 2">Q-1</strain>
    </source>
</reference>
<dbReference type="NCBIfam" id="TIGR01509">
    <property type="entry name" value="HAD-SF-IA-v3"/>
    <property type="match status" value="1"/>
</dbReference>
<dbReference type="SFLD" id="SFLDG01129">
    <property type="entry name" value="C1.5:_HAD__Beta-PGM__Phosphata"/>
    <property type="match status" value="1"/>
</dbReference>
<dbReference type="Gene3D" id="3.40.50.1000">
    <property type="entry name" value="HAD superfamily/HAD-like"/>
    <property type="match status" value="1"/>
</dbReference>
<evidence type="ECO:0000313" key="2">
    <source>
        <dbReference type="Proteomes" id="UP000324996"/>
    </source>
</evidence>
<dbReference type="InterPro" id="IPR036412">
    <property type="entry name" value="HAD-like_sf"/>
</dbReference>
<dbReference type="InterPro" id="IPR006439">
    <property type="entry name" value="HAD-SF_hydro_IA"/>
</dbReference>
<dbReference type="EMBL" id="BKCN01000006">
    <property type="protein sequence ID" value="GER03787.1"/>
    <property type="molecule type" value="Genomic_DNA"/>
</dbReference>
<sequence>MSAPVQAVIFDIGNVLVRWNPRRLYRQLIEDEKELDWFLETVVPLSWHTQHDLGVPFAENIKTRQQQFPEYADLIALFYERWDETIDGPIDGSVAILEQLDDAGVPVFALTNYSAETFPDFRRRFRFSDRFRDIVVSGAEGMVKPDPRLYDLAIKRFGVRAEHSVFIDDRPDNVEAAIERGLQGLVFTGPETLEQDLLRLGLPL</sequence>
<proteinExistence type="predicted"/>
<organism evidence="1 2">
    <name type="scientific">Iodidimonas nitroreducens</name>
    <dbReference type="NCBI Taxonomy" id="1236968"/>
    <lineage>
        <taxon>Bacteria</taxon>
        <taxon>Pseudomonadati</taxon>
        <taxon>Pseudomonadota</taxon>
        <taxon>Alphaproteobacteria</taxon>
        <taxon>Iodidimonadales</taxon>
        <taxon>Iodidimonadaceae</taxon>
        <taxon>Iodidimonas</taxon>
    </lineage>
</organism>